<reference evidence="4 5" key="1">
    <citation type="submission" date="2016-07" db="EMBL/GenBank/DDBJ databases">
        <title>High microdiversification within the ubiquitous acI lineage of Actinobacteria.</title>
        <authorList>
            <person name="Neuenschwander S.M."/>
            <person name="Salcher M."/>
            <person name="Ghai R."/>
            <person name="Pernthaler J."/>
        </authorList>
    </citation>
    <scope>NUCLEOTIDE SEQUENCE [LARGE SCALE GENOMIC DNA]</scope>
    <source>
        <strain evidence="4">MMS-IA-79</strain>
    </source>
</reference>
<keyword evidence="2" id="KW-0560">Oxidoreductase</keyword>
<gene>
    <name evidence="4" type="ORF">A1sIA79_06485</name>
</gene>
<dbReference type="PRINTS" id="PR00081">
    <property type="entry name" value="GDHRDH"/>
</dbReference>
<dbReference type="InterPro" id="IPR057326">
    <property type="entry name" value="KR_dom"/>
</dbReference>
<dbReference type="SMART" id="SM00822">
    <property type="entry name" value="PKS_KR"/>
    <property type="match status" value="1"/>
</dbReference>
<dbReference type="PRINTS" id="PR00080">
    <property type="entry name" value="SDRFAMILY"/>
</dbReference>
<dbReference type="Pfam" id="PF13561">
    <property type="entry name" value="adh_short_C2"/>
    <property type="match status" value="1"/>
</dbReference>
<dbReference type="SUPFAM" id="SSF51735">
    <property type="entry name" value="NAD(P)-binding Rossmann-fold domains"/>
    <property type="match status" value="1"/>
</dbReference>
<sequence length="260" mass="27129">MSDSFDPMFSVQGKIVLISGAGNGLGRAIAIGLAARGAKVGALDFASDQVQEVCDEIISQGGIATPLVADVRDTAALASCLEKLIEKFGVPEIVIAAAGINRRGTAVEMLDKDWQDVIDVNLTGSWNLVRLAAAEMIKAKVQGSMIFISSVASLVGITTGIANYSASKGGINSLTRTLAMEWATLGIRVNAIAPTHFRTPMLEKAISLNPEGAEYFTRNIPLGRLGQPEELVGTIVYLSSAASSMVTGIVLAVDGGHTAR</sequence>
<keyword evidence="5" id="KW-1185">Reference proteome</keyword>
<organism evidence="4 5">
    <name type="scientific">Candidatus Planktophila versatilis</name>
    <dbReference type="NCBI Taxonomy" id="1884905"/>
    <lineage>
        <taxon>Bacteria</taxon>
        <taxon>Bacillati</taxon>
        <taxon>Actinomycetota</taxon>
        <taxon>Actinomycetes</taxon>
        <taxon>Candidatus Nanopelagicales</taxon>
        <taxon>Candidatus Nanopelagicaceae</taxon>
        <taxon>Candidatus Planktophila</taxon>
    </lineage>
</organism>
<dbReference type="InterPro" id="IPR002347">
    <property type="entry name" value="SDR_fam"/>
</dbReference>
<protein>
    <submittedName>
        <fullName evidence="4">Classical SDR family protein</fullName>
    </submittedName>
</protein>
<accession>A0ABM6MG83</accession>
<evidence type="ECO:0000313" key="4">
    <source>
        <dbReference type="EMBL" id="ASY17827.1"/>
    </source>
</evidence>
<evidence type="ECO:0000256" key="1">
    <source>
        <dbReference type="ARBA" id="ARBA00006484"/>
    </source>
</evidence>
<dbReference type="EMBL" id="CP016774">
    <property type="protein sequence ID" value="ASY17827.1"/>
    <property type="molecule type" value="Genomic_DNA"/>
</dbReference>
<evidence type="ECO:0000259" key="3">
    <source>
        <dbReference type="SMART" id="SM00822"/>
    </source>
</evidence>
<proteinExistence type="inferred from homology"/>
<dbReference type="InterPro" id="IPR036291">
    <property type="entry name" value="NAD(P)-bd_dom_sf"/>
</dbReference>
<dbReference type="PANTHER" id="PTHR42760:SF133">
    <property type="entry name" value="3-OXOACYL-[ACYL-CARRIER-PROTEIN] REDUCTASE"/>
    <property type="match status" value="1"/>
</dbReference>
<dbReference type="PANTHER" id="PTHR42760">
    <property type="entry name" value="SHORT-CHAIN DEHYDROGENASES/REDUCTASES FAMILY MEMBER"/>
    <property type="match status" value="1"/>
</dbReference>
<name>A0ABM6MG83_9ACTN</name>
<dbReference type="Gene3D" id="3.40.50.720">
    <property type="entry name" value="NAD(P)-binding Rossmann-like Domain"/>
    <property type="match status" value="1"/>
</dbReference>
<dbReference type="RefSeq" id="WP_095675379.1">
    <property type="nucleotide sequence ID" value="NZ_CP016774.1"/>
</dbReference>
<feature type="domain" description="Ketoreductase" evidence="3">
    <location>
        <begin position="14"/>
        <end position="197"/>
    </location>
</feature>
<comment type="similarity">
    <text evidence="1">Belongs to the short-chain dehydrogenases/reductases (SDR) family.</text>
</comment>
<dbReference type="InterPro" id="IPR020904">
    <property type="entry name" value="Sc_DH/Rdtase_CS"/>
</dbReference>
<dbReference type="PROSITE" id="PS00061">
    <property type="entry name" value="ADH_SHORT"/>
    <property type="match status" value="1"/>
</dbReference>
<evidence type="ECO:0000313" key="5">
    <source>
        <dbReference type="Proteomes" id="UP000217177"/>
    </source>
</evidence>
<dbReference type="Proteomes" id="UP000217177">
    <property type="component" value="Chromosome"/>
</dbReference>
<evidence type="ECO:0000256" key="2">
    <source>
        <dbReference type="ARBA" id="ARBA00023002"/>
    </source>
</evidence>